<proteinExistence type="predicted"/>
<feature type="compositionally biased region" description="Basic and acidic residues" evidence="5">
    <location>
        <begin position="531"/>
        <end position="551"/>
    </location>
</feature>
<dbReference type="SMART" id="SM00490">
    <property type="entry name" value="HELICc"/>
    <property type="match status" value="1"/>
</dbReference>
<dbReference type="GO" id="GO:0004386">
    <property type="term" value="F:helicase activity"/>
    <property type="evidence" value="ECO:0007669"/>
    <property type="project" value="UniProtKB-KW"/>
</dbReference>
<dbReference type="InterPro" id="IPR027417">
    <property type="entry name" value="P-loop_NTPase"/>
</dbReference>
<dbReference type="AlphaFoldDB" id="A0A6M5Z1G4"/>
<dbReference type="SUPFAM" id="SSF52540">
    <property type="entry name" value="P-loop containing nucleoside triphosphate hydrolases"/>
    <property type="match status" value="1"/>
</dbReference>
<feature type="compositionally biased region" description="Basic and acidic residues" evidence="5">
    <location>
        <begin position="780"/>
        <end position="792"/>
    </location>
</feature>
<evidence type="ECO:0000256" key="2">
    <source>
        <dbReference type="ARBA" id="ARBA00022801"/>
    </source>
</evidence>
<feature type="domain" description="Helicase C-terminal" evidence="7">
    <location>
        <begin position="216"/>
        <end position="413"/>
    </location>
</feature>
<feature type="compositionally biased region" description="Low complexity" evidence="5">
    <location>
        <begin position="741"/>
        <end position="754"/>
    </location>
</feature>
<feature type="compositionally biased region" description="Low complexity" evidence="5">
    <location>
        <begin position="583"/>
        <end position="596"/>
    </location>
</feature>
<evidence type="ECO:0000313" key="9">
    <source>
        <dbReference type="Proteomes" id="UP000503447"/>
    </source>
</evidence>
<evidence type="ECO:0000256" key="3">
    <source>
        <dbReference type="ARBA" id="ARBA00022806"/>
    </source>
</evidence>
<keyword evidence="3" id="KW-0347">Helicase</keyword>
<reference evidence="9" key="1">
    <citation type="submission" date="2020-05" db="EMBL/GenBank/DDBJ databases">
        <title>Frigoriglobus tundricola gen. nov., sp. nov., a psychrotolerant cellulolytic planctomycete of the family Gemmataceae with two divergent copies of 16S rRNA gene.</title>
        <authorList>
            <person name="Kulichevskaya I.S."/>
            <person name="Ivanova A.A."/>
            <person name="Naumoff D.G."/>
            <person name="Beletsky A.V."/>
            <person name="Rijpstra W.I.C."/>
            <person name="Sinninghe Damste J.S."/>
            <person name="Mardanov A.V."/>
            <person name="Ravin N.V."/>
            <person name="Dedysh S.N."/>
        </authorList>
    </citation>
    <scope>NUCLEOTIDE SEQUENCE [LARGE SCALE GENOMIC DNA]</scope>
    <source>
        <strain evidence="9">PL17</strain>
    </source>
</reference>
<feature type="region of interest" description="Disordered" evidence="5">
    <location>
        <begin position="723"/>
        <end position="831"/>
    </location>
</feature>
<gene>
    <name evidence="8" type="ORF">FTUN_7568</name>
</gene>
<accession>A0A6M5Z1G4</accession>
<keyword evidence="1" id="KW-0547">Nucleotide-binding</keyword>
<feature type="compositionally biased region" description="Gly residues" evidence="5">
    <location>
        <begin position="661"/>
        <end position="674"/>
    </location>
</feature>
<evidence type="ECO:0000313" key="8">
    <source>
        <dbReference type="EMBL" id="QJW99945.1"/>
    </source>
</evidence>
<dbReference type="GO" id="GO:0016787">
    <property type="term" value="F:hydrolase activity"/>
    <property type="evidence" value="ECO:0007669"/>
    <property type="project" value="UniProtKB-KW"/>
</dbReference>
<evidence type="ECO:0000256" key="1">
    <source>
        <dbReference type="ARBA" id="ARBA00022741"/>
    </source>
</evidence>
<dbReference type="PROSITE" id="PS51192">
    <property type="entry name" value="HELICASE_ATP_BIND_1"/>
    <property type="match status" value="1"/>
</dbReference>
<dbReference type="PANTHER" id="PTHR12131">
    <property type="entry name" value="ATP-DEPENDENT RNA AND DNA HELICASE"/>
    <property type="match status" value="1"/>
</dbReference>
<evidence type="ECO:0000259" key="7">
    <source>
        <dbReference type="PROSITE" id="PS51194"/>
    </source>
</evidence>
<feature type="compositionally biased region" description="Basic residues" evidence="5">
    <location>
        <begin position="793"/>
        <end position="804"/>
    </location>
</feature>
<dbReference type="SMART" id="SM00487">
    <property type="entry name" value="DEXDc"/>
    <property type="match status" value="1"/>
</dbReference>
<evidence type="ECO:0000259" key="6">
    <source>
        <dbReference type="PROSITE" id="PS51192"/>
    </source>
</evidence>
<evidence type="ECO:0000256" key="5">
    <source>
        <dbReference type="SAM" id="MobiDB-lite"/>
    </source>
</evidence>
<organism evidence="8 9">
    <name type="scientific">Frigoriglobus tundricola</name>
    <dbReference type="NCBI Taxonomy" id="2774151"/>
    <lineage>
        <taxon>Bacteria</taxon>
        <taxon>Pseudomonadati</taxon>
        <taxon>Planctomycetota</taxon>
        <taxon>Planctomycetia</taxon>
        <taxon>Gemmatales</taxon>
        <taxon>Gemmataceae</taxon>
        <taxon>Frigoriglobus</taxon>
    </lineage>
</organism>
<dbReference type="PANTHER" id="PTHR12131:SF1">
    <property type="entry name" value="ATP-DEPENDENT RNA HELICASE SUPV3L1, MITOCHONDRIAL-RELATED"/>
    <property type="match status" value="1"/>
</dbReference>
<keyword evidence="9" id="KW-1185">Reference proteome</keyword>
<evidence type="ECO:0008006" key="10">
    <source>
        <dbReference type="Google" id="ProtNLM"/>
    </source>
</evidence>
<feature type="compositionally biased region" description="Basic and acidic residues" evidence="5">
    <location>
        <begin position="643"/>
        <end position="660"/>
    </location>
</feature>
<dbReference type="GO" id="GO:0005524">
    <property type="term" value="F:ATP binding"/>
    <property type="evidence" value="ECO:0007669"/>
    <property type="project" value="UniProtKB-KW"/>
</dbReference>
<dbReference type="Proteomes" id="UP000503447">
    <property type="component" value="Chromosome"/>
</dbReference>
<dbReference type="KEGG" id="ftj:FTUN_7568"/>
<dbReference type="PROSITE" id="PS51194">
    <property type="entry name" value="HELICASE_CTER"/>
    <property type="match status" value="1"/>
</dbReference>
<dbReference type="InterPro" id="IPR014001">
    <property type="entry name" value="Helicase_ATP-bd"/>
</dbReference>
<dbReference type="InterPro" id="IPR011545">
    <property type="entry name" value="DEAD/DEAH_box_helicase_dom"/>
</dbReference>
<feature type="compositionally biased region" description="Low complexity" evidence="5">
    <location>
        <begin position="620"/>
        <end position="637"/>
    </location>
</feature>
<feature type="compositionally biased region" description="Basic and acidic residues" evidence="5">
    <location>
        <begin position="597"/>
        <end position="607"/>
    </location>
</feature>
<dbReference type="CDD" id="cd17921">
    <property type="entry name" value="DEXHc_Ski2"/>
    <property type="match status" value="1"/>
</dbReference>
<name>A0A6M5Z1G4_9BACT</name>
<feature type="domain" description="Helicase ATP-binding" evidence="6">
    <location>
        <begin position="31"/>
        <end position="195"/>
    </location>
</feature>
<protein>
    <recommendedName>
        <fullName evidence="10">Helicase</fullName>
    </recommendedName>
</protein>
<sequence>MSSSDSRSDLASKYIDQLPYPPYPVQEEALLAWFGADQGVMVCAPTGTGKTLIAHAALFEALHTNTVAYYTTPLIALTEQKFVEVQAAAVRWGFKAEDVGLVTGNRRVNPNARVLIVVAEILLNRLLHADGFDFQNTSAVVMDEFHSFADPERGIVWELSLNMLPKHIRLLLLSATVGNAVEFTNWLDRCHGRQIELVEGRERKVPLTYRWVPDQFLNDLLVDIAKGDDATRKTPALVFAFNRDECWSIGEQLKGLELMNAAQKAAVNKECDKLEWPNGVGPKLKQMLRRGVGVHHAGLLPKYRRVVEELFEKKLLSVALCTETLAAGINLPARSVVLTSLVKGPFGKEKPIDPSTAHQIFGRAGRPQFDTEGFVFAYPDEDDVRILRWKQQYDQIPENTKDPGLLKKKKDLQRKKPTRNSQKKYWTESDFERLKSAPAGRLFSKGPLPWRLLAYLLKVSPDVEKIRSVIRKRLLDQPRIEAGMKQLTRMLVTLHEKGFVKLEPPPPEDAATSASGGVSPRVHECLTERADDHNQHAHERDTDSEQADSRSHSAGGTRGAYAPRSPRAARLRTRHRDADPRTRQAPRVPRLPPAVRRVPDRPARCREPPGAAPVARKRAGTAAPAAEVRPRAVRPVAGTAPDGEARPRADRQGAHRREGAQGRGRGGGRRGVGAVGRAPAGARRKGPFTVRRALPGGGRFRHAGRVGRGRDPELRQLQHLRHEQRPHEAGRADLPAPAPADPAHAGVRAAHAAGADGGGLEEGAGRDFRQANGHLPGRGPDQHRGGDQEGARGRRGRGRGTRQGHGRDGPGGAAQTGRARRGRRQFFRRNC</sequence>
<dbReference type="InterPro" id="IPR001650">
    <property type="entry name" value="Helicase_C-like"/>
</dbReference>
<feature type="region of interest" description="Disordered" evidence="5">
    <location>
        <begin position="531"/>
        <end position="711"/>
    </location>
</feature>
<feature type="compositionally biased region" description="Basic residues" evidence="5">
    <location>
        <begin position="406"/>
        <end position="422"/>
    </location>
</feature>
<dbReference type="InterPro" id="IPR050699">
    <property type="entry name" value="RNA-DNA_Helicase"/>
</dbReference>
<keyword evidence="2" id="KW-0378">Hydrolase</keyword>
<dbReference type="EMBL" id="CP053452">
    <property type="protein sequence ID" value="QJW99945.1"/>
    <property type="molecule type" value="Genomic_DNA"/>
</dbReference>
<evidence type="ECO:0000256" key="4">
    <source>
        <dbReference type="ARBA" id="ARBA00022840"/>
    </source>
</evidence>
<dbReference type="Pfam" id="PF00271">
    <property type="entry name" value="Helicase_C"/>
    <property type="match status" value="1"/>
</dbReference>
<dbReference type="Pfam" id="PF00270">
    <property type="entry name" value="DEAD"/>
    <property type="match status" value="1"/>
</dbReference>
<dbReference type="Gene3D" id="3.40.50.300">
    <property type="entry name" value="P-loop containing nucleotide triphosphate hydrolases"/>
    <property type="match status" value="2"/>
</dbReference>
<dbReference type="GO" id="GO:0003676">
    <property type="term" value="F:nucleic acid binding"/>
    <property type="evidence" value="ECO:0007669"/>
    <property type="project" value="InterPro"/>
</dbReference>
<feature type="compositionally biased region" description="Basic residues" evidence="5">
    <location>
        <begin position="818"/>
        <end position="831"/>
    </location>
</feature>
<feature type="region of interest" description="Disordered" evidence="5">
    <location>
        <begin position="500"/>
        <end position="519"/>
    </location>
</feature>
<feature type="region of interest" description="Disordered" evidence="5">
    <location>
        <begin position="398"/>
        <end position="424"/>
    </location>
</feature>
<keyword evidence="4" id="KW-0067">ATP-binding</keyword>